<dbReference type="InterPro" id="IPR027417">
    <property type="entry name" value="P-loop_NTPase"/>
</dbReference>
<organism evidence="7 8">
    <name type="scientific">Texas Phoenix palm phytoplasma</name>
    <dbReference type="NCBI Taxonomy" id="176709"/>
    <lineage>
        <taxon>Bacteria</taxon>
        <taxon>Bacillati</taxon>
        <taxon>Mycoplasmatota</taxon>
        <taxon>Mollicutes</taxon>
        <taxon>Acholeplasmatales</taxon>
        <taxon>Acholeplasmataceae</taxon>
        <taxon>Candidatus Phytoplasma</taxon>
        <taxon>16SrIV (Coconut lethal yellows group)</taxon>
    </lineage>
</organism>
<accession>A0ABS5BIW7</accession>
<evidence type="ECO:0000313" key="8">
    <source>
        <dbReference type="Proteomes" id="UP001192346"/>
    </source>
</evidence>
<dbReference type="SMART" id="SM00382">
    <property type="entry name" value="AAA"/>
    <property type="match status" value="1"/>
</dbReference>
<feature type="coiled-coil region" evidence="4">
    <location>
        <begin position="340"/>
        <end position="1016"/>
    </location>
</feature>
<keyword evidence="1 3" id="KW-0547">Nucleotide-binding</keyword>
<keyword evidence="5" id="KW-0472">Membrane</keyword>
<dbReference type="Gene3D" id="3.40.50.300">
    <property type="entry name" value="P-loop containing nucleotide triphosphate hydrolases"/>
    <property type="match status" value="1"/>
</dbReference>
<gene>
    <name evidence="7" type="ORF">FEF22_001945</name>
</gene>
<dbReference type="InterPro" id="IPR003959">
    <property type="entry name" value="ATPase_AAA_core"/>
</dbReference>
<dbReference type="EMBL" id="VBRA02000010">
    <property type="protein sequence ID" value="MBP3059535.1"/>
    <property type="molecule type" value="Genomic_DNA"/>
</dbReference>
<keyword evidence="2 3" id="KW-0067">ATP-binding</keyword>
<keyword evidence="8" id="KW-1185">Reference proteome</keyword>
<name>A0ABS5BIW7_9MOLU</name>
<dbReference type="InterPro" id="IPR003593">
    <property type="entry name" value="AAA+_ATPase"/>
</dbReference>
<evidence type="ECO:0000256" key="2">
    <source>
        <dbReference type="ARBA" id="ARBA00022840"/>
    </source>
</evidence>
<keyword evidence="4" id="KW-0175">Coiled coil</keyword>
<reference evidence="7" key="1">
    <citation type="submission" date="2019-10" db="EMBL/GenBank/DDBJ databases">
        <title>Whole Genome Sequencing and Characterization of Texas Phoenix Palm Decline Phytoplasma Belongs to Lethal Yellowing (16SrIV) Group.</title>
        <authorList>
            <person name="Bao M."/>
        </authorList>
    </citation>
    <scope>NUCLEOTIDE SEQUENCE [LARGE SCALE GENOMIC DNA]</scope>
    <source>
        <strain evidence="7">ACPD</strain>
    </source>
</reference>
<dbReference type="Proteomes" id="UP001192346">
    <property type="component" value="Unassembled WGS sequence"/>
</dbReference>
<evidence type="ECO:0000256" key="5">
    <source>
        <dbReference type="SAM" id="Phobius"/>
    </source>
</evidence>
<evidence type="ECO:0000259" key="6">
    <source>
        <dbReference type="SMART" id="SM00382"/>
    </source>
</evidence>
<dbReference type="Pfam" id="PF00004">
    <property type="entry name" value="AAA"/>
    <property type="match status" value="1"/>
</dbReference>
<feature type="domain" description="AAA+ ATPase" evidence="6">
    <location>
        <begin position="1102"/>
        <end position="1244"/>
    </location>
</feature>
<proteinExistence type="inferred from homology"/>
<comment type="caution">
    <text evidence="7">The sequence shown here is derived from an EMBL/GenBank/DDBJ whole genome shotgun (WGS) entry which is preliminary data.</text>
</comment>
<dbReference type="InterPro" id="IPR051701">
    <property type="entry name" value="Mito_OM_Translocase_MSP1"/>
</dbReference>
<evidence type="ECO:0000256" key="3">
    <source>
        <dbReference type="RuleBase" id="RU003651"/>
    </source>
</evidence>
<dbReference type="SUPFAM" id="SSF52540">
    <property type="entry name" value="P-loop containing nucleoside triphosphate hydrolases"/>
    <property type="match status" value="1"/>
</dbReference>
<dbReference type="Gene3D" id="1.10.287.1490">
    <property type="match status" value="3"/>
</dbReference>
<feature type="transmembrane region" description="Helical" evidence="5">
    <location>
        <begin position="1815"/>
        <end position="1833"/>
    </location>
</feature>
<comment type="similarity">
    <text evidence="3">Belongs to the AAA ATPase family.</text>
</comment>
<dbReference type="PROSITE" id="PS00674">
    <property type="entry name" value="AAA"/>
    <property type="match status" value="1"/>
</dbReference>
<dbReference type="RefSeq" id="WP_210352284.1">
    <property type="nucleotide sequence ID" value="NZ_VBRA02000010.1"/>
</dbReference>
<keyword evidence="5" id="KW-1133">Transmembrane helix</keyword>
<dbReference type="InterPro" id="IPR003960">
    <property type="entry name" value="ATPase_AAA_CS"/>
</dbReference>
<dbReference type="PANTHER" id="PTHR45644">
    <property type="entry name" value="AAA ATPASE, PUTATIVE (AFU_ORTHOLOGUE AFUA_2G12920)-RELATED-RELATED"/>
    <property type="match status" value="1"/>
</dbReference>
<evidence type="ECO:0000313" key="7">
    <source>
        <dbReference type="EMBL" id="MBP3059535.1"/>
    </source>
</evidence>
<sequence length="1836" mass="218128">MKKINMQKIKKLFLFNIFLFLFILCFIQKVKADNYNYKEESNFQKDNNEENYQNYINYKSAQKLYDLFPVLKNYPKAFKKVIEKICEEFTKKEYYEIDKTKINNTEYLLSLLDMYDLSGEFKDILYETSIEESNKHLFRFIANHYDYKNYNNYLLSKANNFQTSKEKGWQLWYPRNILFISKNYANFLVENFLKIEQILELNEKILKEKNFNSLEEKNKFIEEQTNRINSLNQLLKNYEKSASEQRKIIQKKEEELKEIKRKLSLIQTETKNFQEKINIKEQKLANTKKELEEKKNLSEKEKQILKNKIKNLNTEVLEQKDFILKQTGTILFLTQDKKNIQNLLINKQKEIESLNFLNEEEKKSLNLKIQEQNIELNKINLEFQIADQQMRDLQINLSKQKIELAEKQNQINELENKVKETQNIIQASQKQIDEKNIEIQEKIKELNENNNLSNKVKQNLRKRIKNLNSEVTGLNQQITNQKQEINSLKKEKNEIHENLIHAQKEIENLNYLNEEEKKSLNFQIQEQNIELDSIHNELENANNQITNLNKAINEYKLKLEEKQNQINELETKVKETQNIIQESQRQIDAKNNEIQRKIQELAENNRLSQREKQQFKNDIQTLNSEVTGLNQQITNQKQEINNLTREKDEIKNELENKKQEIINLNTLNTEEKRTLNNQINEQKTKLESINNELENANNQITNLNKAIKQYKLELAEKQNQINKLETKAKETQNIIQASQRQIDAKNNEIQTKIQQLAENNRLSEQEKQNLKNDIQTLNSEVTGLNQQITNQKQEINNLKREKDEIKNELNYKNQEIANLNTLNAEEKRTLNNQINEQKTKLESINNELDNAHTQITNLNNAIERLKQKLEEKQNKINQLESKVTETQNIIQETRNQIHLKNQELQNKQEQLENNNELSSEIQEDLKKQISSLEKEINFFEEKLKIQNTKIDNLQKEKIELETNLIKRKKEIEQLNDISEKEKRILNNQIQKQTNALSSLNDELEKAKNNIEEEQVGNKVLWKMLNKSLDKLSELFDKQEQKEKKDSIKQQEIDNTAKFLRPTQDFASFKDIIGNQETIEQLKESLKYLKNPELYKSIGTQKTPKGILLYGPPGTGKTFLSQAFAKEAGLPFFSVSSADFSKTYVGESPRLIESLFEQAQKHSPSIILIDECETVFKSRVSNGLNSDHGNVISAFLSYIEGIRFDKNKPVFIIATTNYKDEIDSAILSRFNKWIKVDIWNDKDIQMFLKLISKKYKIDIRTYNILDEVAKKIANSDKNLLKTPRKMIELLDQASVIAVENDHFTILPIDLQLATDRITDQNNLENWNSKYTNNKINMNEIFPIKEYKKIPIKNLFKDSIFENQEEQNYFNSIYNKYFQYSEKPVFNENKNKIVEIPLYENTQEIKNKIKKFYNNESFLPEKLLGIYFEYEKEINSQNSKKTKENITSFEDIINLGISKKISKMYFIWNLEKINHNQQIANQLINEFSNKYKFLKNNTLEQELLKISLKTENNQPELESTISNYIKKIKKDLLNDIMKKTLSETNYIEEDNVLQELIKKLLSEQIENSFKNKIENLNLVKNNITNEIKEKLNVYTQETIKKEIKNLVEKINLNNNIFSNSEIKEIKNKIENETLNEINYELNSKRNKLSLENIQKKFKINKNNNIENIFPKKWKEIDKNLQINLPNFEKEKLLNIIQKKTKQELFYDNLNLDEIIETIKEDIENYVQTFFHDLNKKIYDIVYNYIFLEKNLDQIEPQQIDLITKKAFLMTKNDLKNNSNVNENQMNEKIHSFVEKFYLTKKDNPQWLELLKSLKNNIHWVGLTLFILFLIMPLPLKKK</sequence>
<evidence type="ECO:0000256" key="4">
    <source>
        <dbReference type="SAM" id="Coils"/>
    </source>
</evidence>
<evidence type="ECO:0000256" key="1">
    <source>
        <dbReference type="ARBA" id="ARBA00022741"/>
    </source>
</evidence>
<protein>
    <submittedName>
        <fullName evidence="7">AAA family ATPase</fullName>
    </submittedName>
</protein>
<feature type="coiled-coil region" evidence="4">
    <location>
        <begin position="204"/>
        <end position="315"/>
    </location>
</feature>
<keyword evidence="5" id="KW-0812">Transmembrane</keyword>